<dbReference type="CDD" id="cd05716">
    <property type="entry name" value="IgV_pIgR_like"/>
    <property type="match status" value="1"/>
</dbReference>
<dbReference type="InterPro" id="IPR036179">
    <property type="entry name" value="Ig-like_dom_sf"/>
</dbReference>
<keyword evidence="4" id="KW-1133">Transmembrane helix</keyword>
<dbReference type="Proteomes" id="UP001187315">
    <property type="component" value="Unassembled WGS sequence"/>
</dbReference>
<keyword evidence="8" id="KW-1185">Reference proteome</keyword>
<dbReference type="Gene3D" id="2.60.40.10">
    <property type="entry name" value="Immunoglobulins"/>
    <property type="match status" value="1"/>
</dbReference>
<evidence type="ECO:0000256" key="1">
    <source>
        <dbReference type="ARBA" id="ARBA00004370"/>
    </source>
</evidence>
<keyword evidence="3 4" id="KW-0472">Membrane</keyword>
<feature type="chain" id="PRO_5041708153" description="Immunoglobulin domain-containing protein" evidence="5">
    <location>
        <begin position="19"/>
        <end position="339"/>
    </location>
</feature>
<dbReference type="InterPro" id="IPR050671">
    <property type="entry name" value="CD300_family_receptors"/>
</dbReference>
<dbReference type="InterPro" id="IPR003599">
    <property type="entry name" value="Ig_sub"/>
</dbReference>
<dbReference type="GO" id="GO:0005886">
    <property type="term" value="C:plasma membrane"/>
    <property type="evidence" value="ECO:0007669"/>
    <property type="project" value="TreeGrafter"/>
</dbReference>
<feature type="signal peptide" evidence="5">
    <location>
        <begin position="1"/>
        <end position="18"/>
    </location>
</feature>
<name>A0AA88LMR2_TACVA</name>
<keyword evidence="5" id="KW-0732">Signal</keyword>
<dbReference type="SUPFAM" id="SSF48726">
    <property type="entry name" value="Immunoglobulin"/>
    <property type="match status" value="1"/>
</dbReference>
<feature type="transmembrane region" description="Helical" evidence="4">
    <location>
        <begin position="170"/>
        <end position="193"/>
    </location>
</feature>
<evidence type="ECO:0000259" key="6">
    <source>
        <dbReference type="SMART" id="SM00409"/>
    </source>
</evidence>
<comment type="subcellular location">
    <subcellularLocation>
        <location evidence="1">Membrane</location>
    </subcellularLocation>
</comment>
<gene>
    <name evidence="7" type="ORF">Q7C36_022237</name>
</gene>
<dbReference type="InterPro" id="IPR013106">
    <property type="entry name" value="Ig_V-set"/>
</dbReference>
<dbReference type="EMBL" id="JAVHJS010000024">
    <property type="protein sequence ID" value="KAK2818304.1"/>
    <property type="molecule type" value="Genomic_DNA"/>
</dbReference>
<proteinExistence type="predicted"/>
<evidence type="ECO:0000313" key="7">
    <source>
        <dbReference type="EMBL" id="KAK2818304.1"/>
    </source>
</evidence>
<comment type="caution">
    <text evidence="7">The sequence shown here is derived from an EMBL/GenBank/DDBJ whole genome shotgun (WGS) entry which is preliminary data.</text>
</comment>
<keyword evidence="2 4" id="KW-0812">Transmembrane</keyword>
<dbReference type="InterPro" id="IPR013783">
    <property type="entry name" value="Ig-like_fold"/>
</dbReference>
<dbReference type="PANTHER" id="PTHR11860">
    <property type="entry name" value="POLYMERIC-IMMUNOGLOBULIN RECEPTOR"/>
    <property type="match status" value="1"/>
</dbReference>
<evidence type="ECO:0000256" key="2">
    <source>
        <dbReference type="ARBA" id="ARBA00022692"/>
    </source>
</evidence>
<reference evidence="7" key="1">
    <citation type="submission" date="2023-08" db="EMBL/GenBank/DDBJ databases">
        <title>Pelteobagrus vachellii genome.</title>
        <authorList>
            <person name="Liu H."/>
        </authorList>
    </citation>
    <scope>NUCLEOTIDE SEQUENCE</scope>
    <source>
        <strain evidence="7">PRFRI_2022a</strain>
        <tissue evidence="7">Muscle</tissue>
    </source>
</reference>
<feature type="domain" description="Immunoglobulin" evidence="6">
    <location>
        <begin position="19"/>
        <end position="120"/>
    </location>
</feature>
<protein>
    <recommendedName>
        <fullName evidence="6">Immunoglobulin domain-containing protein</fullName>
    </recommendedName>
</protein>
<dbReference type="AlphaFoldDB" id="A0AA88LMR2"/>
<organism evidence="7 8">
    <name type="scientific">Tachysurus vachellii</name>
    <name type="common">Darkbarbel catfish</name>
    <name type="synonym">Pelteobagrus vachellii</name>
    <dbReference type="NCBI Taxonomy" id="175792"/>
    <lineage>
        <taxon>Eukaryota</taxon>
        <taxon>Metazoa</taxon>
        <taxon>Chordata</taxon>
        <taxon>Craniata</taxon>
        <taxon>Vertebrata</taxon>
        <taxon>Euteleostomi</taxon>
        <taxon>Actinopterygii</taxon>
        <taxon>Neopterygii</taxon>
        <taxon>Teleostei</taxon>
        <taxon>Ostariophysi</taxon>
        <taxon>Siluriformes</taxon>
        <taxon>Bagridae</taxon>
        <taxon>Tachysurus</taxon>
    </lineage>
</organism>
<evidence type="ECO:0000256" key="5">
    <source>
        <dbReference type="SAM" id="SignalP"/>
    </source>
</evidence>
<evidence type="ECO:0000256" key="3">
    <source>
        <dbReference type="ARBA" id="ARBA00023136"/>
    </source>
</evidence>
<evidence type="ECO:0000256" key="4">
    <source>
        <dbReference type="SAM" id="Phobius"/>
    </source>
</evidence>
<sequence>MKILLIFIFFLTPAGTDAVTIVTGYRGGSVQIKCPYESGYKDNNKYLCRGKCSYVVNRDIPVKSGSPAEDPRFSLYDDKTARVFTVNITDLRPEDGGTYWCVIERILSPDIYTEILLQVKTVDPTMSSVSHTTHFTPTHGDTTHSVTDKLLTYTLHKTPITPSSQGFQTLPVITAVSVVLVLLLIALLFTGLIQWKKKTQASSSAQSLKSSSNPHVLPAPVYDYEEIKDSRSLSNTIYCTAQLSTNLPDGSETIYCNTELPTTTTVYSTAQNPSDSPDQDFYSTAQLPSAVSATSPSVVKSGESLVYAAVSFETSSYGAAPTAIYKNKSNSCVYATVNS</sequence>
<accession>A0AA88LMR2</accession>
<dbReference type="GO" id="GO:0004888">
    <property type="term" value="F:transmembrane signaling receptor activity"/>
    <property type="evidence" value="ECO:0007669"/>
    <property type="project" value="TreeGrafter"/>
</dbReference>
<dbReference type="Pfam" id="PF07686">
    <property type="entry name" value="V-set"/>
    <property type="match status" value="1"/>
</dbReference>
<dbReference type="SMART" id="SM00409">
    <property type="entry name" value="IG"/>
    <property type="match status" value="1"/>
</dbReference>
<dbReference type="PANTHER" id="PTHR11860:SF118">
    <property type="entry name" value="CMRF35-LIKE MOLECULE 3-RELATED"/>
    <property type="match status" value="1"/>
</dbReference>
<evidence type="ECO:0000313" key="8">
    <source>
        <dbReference type="Proteomes" id="UP001187315"/>
    </source>
</evidence>